<gene>
    <name evidence="1" type="ORF">BDK51DRAFT_47274</name>
</gene>
<organism evidence="1 2">
    <name type="scientific">Blyttiomyces helicus</name>
    <dbReference type="NCBI Taxonomy" id="388810"/>
    <lineage>
        <taxon>Eukaryota</taxon>
        <taxon>Fungi</taxon>
        <taxon>Fungi incertae sedis</taxon>
        <taxon>Chytridiomycota</taxon>
        <taxon>Chytridiomycota incertae sedis</taxon>
        <taxon>Chytridiomycetes</taxon>
        <taxon>Chytridiomycetes incertae sedis</taxon>
        <taxon>Blyttiomyces</taxon>
    </lineage>
</organism>
<dbReference type="OrthoDB" id="2507078at2759"/>
<keyword evidence="2" id="KW-1185">Reference proteome</keyword>
<sequence>MRLIHFHFTDPPHTPSLTISLSSLSLRTLAIPAAHHCYVRAAHGVKSQFAWSLAIDDDMLRFLVGSWASDSDRFLVVVRPQGEPSPNSKLSIASSSVELQSGGELDDKISVSDESGAITVDGASFIEQVTREVAIGKALTEVDCLLRPHKQLTTLLITLLTNIKTHPTRLTALQSTTPLHTHLKIYLHDLMKFSSNPTALDRLEHDPAAAFHLSKVYFTPPQIEYLLDYAGGTGLTFKQVMEVRMAKKMEKVREGGGGDYYVCSSHDLASVVREVFGIGKGFEEGKGFKAAYEAFEKAWVKSQR</sequence>
<reference evidence="2" key="1">
    <citation type="journal article" date="2018" name="Nat. Microbiol.">
        <title>Leveraging single-cell genomics to expand the fungal tree of life.</title>
        <authorList>
            <person name="Ahrendt S.R."/>
            <person name="Quandt C.A."/>
            <person name="Ciobanu D."/>
            <person name="Clum A."/>
            <person name="Salamov A."/>
            <person name="Andreopoulos B."/>
            <person name="Cheng J.F."/>
            <person name="Woyke T."/>
            <person name="Pelin A."/>
            <person name="Henrissat B."/>
            <person name="Reynolds N.K."/>
            <person name="Benny G.L."/>
            <person name="Smith M.E."/>
            <person name="James T.Y."/>
            <person name="Grigoriev I.V."/>
        </authorList>
    </citation>
    <scope>NUCLEOTIDE SEQUENCE [LARGE SCALE GENOMIC DNA]</scope>
</reference>
<dbReference type="EMBL" id="KZ994784">
    <property type="protein sequence ID" value="RKO92084.1"/>
    <property type="molecule type" value="Genomic_DNA"/>
</dbReference>
<accession>A0A4P9WH81</accession>
<evidence type="ECO:0000313" key="1">
    <source>
        <dbReference type="EMBL" id="RKO92084.1"/>
    </source>
</evidence>
<dbReference type="AlphaFoldDB" id="A0A4P9WH81"/>
<name>A0A4P9WH81_9FUNG</name>
<protein>
    <submittedName>
        <fullName evidence="1">Uncharacterized protein</fullName>
    </submittedName>
</protein>
<dbReference type="Proteomes" id="UP000269721">
    <property type="component" value="Unassembled WGS sequence"/>
</dbReference>
<proteinExistence type="predicted"/>
<evidence type="ECO:0000313" key="2">
    <source>
        <dbReference type="Proteomes" id="UP000269721"/>
    </source>
</evidence>